<feature type="region of interest" description="Disordered" evidence="1">
    <location>
        <begin position="1"/>
        <end position="29"/>
    </location>
</feature>
<evidence type="ECO:0000256" key="1">
    <source>
        <dbReference type="SAM" id="MobiDB-lite"/>
    </source>
</evidence>
<name>A0ABR0E6X4_ZASCE</name>
<keyword evidence="3" id="KW-1185">Reference proteome</keyword>
<dbReference type="EMBL" id="JAXOVC010000009">
    <property type="protein sequence ID" value="KAK4497182.1"/>
    <property type="molecule type" value="Genomic_DNA"/>
</dbReference>
<gene>
    <name evidence="2" type="ORF">PRZ48_011632</name>
</gene>
<accession>A0ABR0E6X4</accession>
<evidence type="ECO:0000313" key="2">
    <source>
        <dbReference type="EMBL" id="KAK4497182.1"/>
    </source>
</evidence>
<dbReference type="Proteomes" id="UP001305779">
    <property type="component" value="Unassembled WGS sequence"/>
</dbReference>
<proteinExistence type="predicted"/>
<organism evidence="2 3">
    <name type="scientific">Zasmidium cellare</name>
    <name type="common">Wine cellar mold</name>
    <name type="synonym">Racodium cellare</name>
    <dbReference type="NCBI Taxonomy" id="395010"/>
    <lineage>
        <taxon>Eukaryota</taxon>
        <taxon>Fungi</taxon>
        <taxon>Dikarya</taxon>
        <taxon>Ascomycota</taxon>
        <taxon>Pezizomycotina</taxon>
        <taxon>Dothideomycetes</taxon>
        <taxon>Dothideomycetidae</taxon>
        <taxon>Mycosphaerellales</taxon>
        <taxon>Mycosphaerellaceae</taxon>
        <taxon>Zasmidium</taxon>
    </lineage>
</organism>
<protein>
    <submittedName>
        <fullName evidence="2">Uncharacterized protein</fullName>
    </submittedName>
</protein>
<dbReference type="PANTHER" id="PTHR36847">
    <property type="entry name" value="AMIDOLIGASE ENZYME"/>
    <property type="match status" value="1"/>
</dbReference>
<sequence>MLKLSFTSNKPQKENVPTPSSTNPGTAPLDLTLGIEIECLLLRDTRNVDPTNLTGRQRIHACLSEPLKANCSTCGVKHDFGLPLNAVVLDRQAQQEIDTDYKKWTVDEDPSLGLTPEEARVLGRDTFVGFDRIEIKSRVLSTSQPLITNAGLHTHTHSVNWDAEIRAVYEHLQDTFNKAPGIPGIRLMVNPSTGTHVHIGQNHHGFPLDTVKNVLSMYVANERAIDSMHAADRIGGSTLAFSKKPTHWLTGNYTDKCLDDGVFNLPWSAHFQTLAFKISSGHGNLESEFPANAFNLYSSLKGDAQQNDVRSWLKVIRFASNIKDLQNLQNGMGHNSTVNLDNLLDFSAEGTNRGTGSKKRKMTIEFRQHGATLRAAEVIAWINVLLKLLTYCHSRSVKDVKDLCERTWSDPSHNAFKFLTTLGVNPATQRHYTDFLKPNDGYAESYLYHREDMMWRFGFDFFRPLCQHNLLNHADMLRSGLKENQMKKKLICGGYGQFEAKYVSQLDVTAEERTKLTIGWRPDRSGRVDSPVEPAE</sequence>
<reference evidence="2 3" key="1">
    <citation type="journal article" date="2023" name="G3 (Bethesda)">
        <title>A chromosome-level genome assembly of Zasmidium syzygii isolated from banana leaves.</title>
        <authorList>
            <person name="van Westerhoven A.C."/>
            <person name="Mehrabi R."/>
            <person name="Talebi R."/>
            <person name="Steentjes M.B.F."/>
            <person name="Corcolon B."/>
            <person name="Chong P.A."/>
            <person name="Kema G.H.J."/>
            <person name="Seidl M.F."/>
        </authorList>
    </citation>
    <scope>NUCLEOTIDE SEQUENCE [LARGE SCALE GENOMIC DNA]</scope>
    <source>
        <strain evidence="2 3">P124</strain>
    </source>
</reference>
<evidence type="ECO:0000313" key="3">
    <source>
        <dbReference type="Proteomes" id="UP001305779"/>
    </source>
</evidence>
<feature type="compositionally biased region" description="Polar residues" evidence="1">
    <location>
        <begin position="1"/>
        <end position="25"/>
    </location>
</feature>
<dbReference type="PANTHER" id="PTHR36847:SF1">
    <property type="entry name" value="AMIDOLIGASE ENZYME"/>
    <property type="match status" value="1"/>
</dbReference>
<comment type="caution">
    <text evidence="2">The sequence shown here is derived from an EMBL/GenBank/DDBJ whole genome shotgun (WGS) entry which is preliminary data.</text>
</comment>